<evidence type="ECO:0000256" key="2">
    <source>
        <dbReference type="ARBA" id="ARBA00023012"/>
    </source>
</evidence>
<dbReference type="Gene3D" id="3.30.70.270">
    <property type="match status" value="1"/>
</dbReference>
<dbReference type="Pfam" id="PF00072">
    <property type="entry name" value="Response_reg"/>
    <property type="match status" value="2"/>
</dbReference>
<evidence type="ECO:0000313" key="8">
    <source>
        <dbReference type="Proteomes" id="UP001234343"/>
    </source>
</evidence>
<keyword evidence="8" id="KW-1185">Reference proteome</keyword>
<dbReference type="InterPro" id="IPR011006">
    <property type="entry name" value="CheY-like_superfamily"/>
</dbReference>
<dbReference type="GO" id="GO:0052621">
    <property type="term" value="F:diguanylate cyclase activity"/>
    <property type="evidence" value="ECO:0007669"/>
    <property type="project" value="UniProtKB-EC"/>
</dbReference>
<feature type="domain" description="Response regulatory" evidence="5">
    <location>
        <begin position="265"/>
        <end position="381"/>
    </location>
</feature>
<dbReference type="InterPro" id="IPR050469">
    <property type="entry name" value="Diguanylate_Cyclase"/>
</dbReference>
<dbReference type="Gene3D" id="1.20.120.160">
    <property type="entry name" value="HPT domain"/>
    <property type="match status" value="1"/>
</dbReference>
<protein>
    <recommendedName>
        <fullName evidence="1">diguanylate cyclase</fullName>
        <ecNumber evidence="1">2.7.7.65</ecNumber>
    </recommendedName>
</protein>
<dbReference type="CDD" id="cd00156">
    <property type="entry name" value="REC"/>
    <property type="match status" value="1"/>
</dbReference>
<proteinExistence type="predicted"/>
<keyword evidence="2" id="KW-0902">Two-component regulatory system</keyword>
<dbReference type="EMBL" id="JAUCBP010000013">
    <property type="protein sequence ID" value="MDM7862183.1"/>
    <property type="molecule type" value="Genomic_DNA"/>
</dbReference>
<evidence type="ECO:0000259" key="5">
    <source>
        <dbReference type="PROSITE" id="PS50110"/>
    </source>
</evidence>
<dbReference type="PANTHER" id="PTHR45138:SF9">
    <property type="entry name" value="DIGUANYLATE CYCLASE DGCM-RELATED"/>
    <property type="match status" value="1"/>
</dbReference>
<keyword evidence="7" id="KW-0808">Transferase</keyword>
<dbReference type="NCBIfam" id="TIGR00254">
    <property type="entry name" value="GGDEF"/>
    <property type="match status" value="1"/>
</dbReference>
<comment type="caution">
    <text evidence="7">The sequence shown here is derived from an EMBL/GenBank/DDBJ whole genome shotgun (WGS) entry which is preliminary data.</text>
</comment>
<dbReference type="PROSITE" id="PS50887">
    <property type="entry name" value="GGDEF"/>
    <property type="match status" value="1"/>
</dbReference>
<sequence length="553" mass="61168">MDFEFLHQKFFDTYKKRYVAIISGWQDIRKSQDLGKLDSLKFEVHSLKGESGALGFTDLFALVTELDHRLRQITQDGFSASLIADVDGFLNQFIAAHKKSPNPLLVHPNKLTAQAPEPTEPAAATPVPPKMPMDRTADQILIALVDDDFATSAATIKSLESFGFVCVHYTSITKCKQAMEEKHFHLVLLDVVMPDATEDDVFAFTRECVADGIRVICMSAKDQLSTRLQAVRSGVSDYAMKPININNLVYKIKQACALDVERPFRIVLLDDQATIGEYFEGLAKSKGFELIAYSSAPEFIANLEVSIPDIFLLDINMPEVNGYEVARILRHEARFEYVPIVFLSADDSPAAKLDVLSAGGEDVISKSDSPEHIFKQIEYRITRGQHVRAMAVKDGLTGLLNHGQLMESLSGFRRLAERLKTHYAIALLDLDNFKSVNDNYGHGVGDSVLVGLSHLIKRLVRESDIVGRYGGEEFLIAFQDVNDTDGIIGKLDTIREAFTAIEFDTSDGKISSSFSCGVALSRGGESISNLINRADEAMYAAKKAGKNRVLLAE</sequence>
<dbReference type="Proteomes" id="UP001234343">
    <property type="component" value="Unassembled WGS sequence"/>
</dbReference>
<feature type="domain" description="GGDEF" evidence="6">
    <location>
        <begin position="421"/>
        <end position="553"/>
    </location>
</feature>
<accession>A0ABT7T164</accession>
<name>A0ABT7T164_9ALTE</name>
<dbReference type="PROSITE" id="PS50110">
    <property type="entry name" value="RESPONSE_REGULATORY"/>
    <property type="match status" value="2"/>
</dbReference>
<evidence type="ECO:0000256" key="1">
    <source>
        <dbReference type="ARBA" id="ARBA00012528"/>
    </source>
</evidence>
<dbReference type="CDD" id="cd01949">
    <property type="entry name" value="GGDEF"/>
    <property type="match status" value="1"/>
</dbReference>
<dbReference type="Pfam" id="PF00990">
    <property type="entry name" value="GGDEF"/>
    <property type="match status" value="1"/>
</dbReference>
<dbReference type="SUPFAM" id="SSF55073">
    <property type="entry name" value="Nucleotide cyclase"/>
    <property type="match status" value="1"/>
</dbReference>
<dbReference type="InterPro" id="IPR008207">
    <property type="entry name" value="Sig_transdc_His_kin_Hpt_dom"/>
</dbReference>
<dbReference type="Pfam" id="PF01627">
    <property type="entry name" value="Hpt"/>
    <property type="match status" value="1"/>
</dbReference>
<keyword evidence="7" id="KW-0548">Nucleotidyltransferase</keyword>
<dbReference type="SMART" id="SM00448">
    <property type="entry name" value="REC"/>
    <property type="match status" value="2"/>
</dbReference>
<dbReference type="InterPro" id="IPR043128">
    <property type="entry name" value="Rev_trsase/Diguanyl_cyclase"/>
</dbReference>
<dbReference type="SMART" id="SM00267">
    <property type="entry name" value="GGDEF"/>
    <property type="match status" value="1"/>
</dbReference>
<dbReference type="RefSeq" id="WP_289366976.1">
    <property type="nucleotide sequence ID" value="NZ_JAUCBP010000013.1"/>
</dbReference>
<feature type="modified residue" description="4-aspartylphosphate" evidence="4">
    <location>
        <position position="314"/>
    </location>
</feature>
<evidence type="ECO:0000313" key="7">
    <source>
        <dbReference type="EMBL" id="MDM7862183.1"/>
    </source>
</evidence>
<dbReference type="InterPro" id="IPR036641">
    <property type="entry name" value="HPT_dom_sf"/>
</dbReference>
<evidence type="ECO:0000256" key="3">
    <source>
        <dbReference type="ARBA" id="ARBA00034247"/>
    </source>
</evidence>
<dbReference type="PANTHER" id="PTHR45138">
    <property type="entry name" value="REGULATORY COMPONENTS OF SENSORY TRANSDUCTION SYSTEM"/>
    <property type="match status" value="1"/>
</dbReference>
<dbReference type="SUPFAM" id="SSF52172">
    <property type="entry name" value="CheY-like"/>
    <property type="match status" value="2"/>
</dbReference>
<dbReference type="InterPro" id="IPR001789">
    <property type="entry name" value="Sig_transdc_resp-reg_receiver"/>
</dbReference>
<feature type="modified residue" description="4-aspartylphosphate" evidence="4">
    <location>
        <position position="190"/>
    </location>
</feature>
<feature type="domain" description="Response regulatory" evidence="5">
    <location>
        <begin position="141"/>
        <end position="256"/>
    </location>
</feature>
<evidence type="ECO:0000256" key="4">
    <source>
        <dbReference type="PROSITE-ProRule" id="PRU00169"/>
    </source>
</evidence>
<dbReference type="SUPFAM" id="SSF47226">
    <property type="entry name" value="Histidine-containing phosphotransfer domain, HPT domain"/>
    <property type="match status" value="1"/>
</dbReference>
<dbReference type="InterPro" id="IPR029787">
    <property type="entry name" value="Nucleotide_cyclase"/>
</dbReference>
<keyword evidence="4" id="KW-0597">Phosphoprotein</keyword>
<comment type="catalytic activity">
    <reaction evidence="3">
        <text>2 GTP = 3',3'-c-di-GMP + 2 diphosphate</text>
        <dbReference type="Rhea" id="RHEA:24898"/>
        <dbReference type="ChEBI" id="CHEBI:33019"/>
        <dbReference type="ChEBI" id="CHEBI:37565"/>
        <dbReference type="ChEBI" id="CHEBI:58805"/>
        <dbReference type="EC" id="2.7.7.65"/>
    </reaction>
</comment>
<evidence type="ECO:0000259" key="6">
    <source>
        <dbReference type="PROSITE" id="PS50887"/>
    </source>
</evidence>
<gene>
    <name evidence="7" type="ORF">QTP81_16375</name>
</gene>
<dbReference type="Gene3D" id="3.40.50.2300">
    <property type="match status" value="2"/>
</dbReference>
<reference evidence="7 8" key="1">
    <citation type="submission" date="2023-06" db="EMBL/GenBank/DDBJ databases">
        <title>Alteromonas sp. ASW11-36 isolated from intertidal sand.</title>
        <authorList>
            <person name="Li Y."/>
        </authorList>
    </citation>
    <scope>NUCLEOTIDE SEQUENCE [LARGE SCALE GENOMIC DNA]</scope>
    <source>
        <strain evidence="7 8">ASW11-36</strain>
    </source>
</reference>
<dbReference type="EC" id="2.7.7.65" evidence="1"/>
<dbReference type="InterPro" id="IPR000160">
    <property type="entry name" value="GGDEF_dom"/>
</dbReference>
<organism evidence="7 8">
    <name type="scientific">Alteromonas arenosi</name>
    <dbReference type="NCBI Taxonomy" id="3055817"/>
    <lineage>
        <taxon>Bacteria</taxon>
        <taxon>Pseudomonadati</taxon>
        <taxon>Pseudomonadota</taxon>
        <taxon>Gammaproteobacteria</taxon>
        <taxon>Alteromonadales</taxon>
        <taxon>Alteromonadaceae</taxon>
        <taxon>Alteromonas/Salinimonas group</taxon>
        <taxon>Alteromonas</taxon>
    </lineage>
</organism>